<dbReference type="Gene3D" id="3.90.79.10">
    <property type="entry name" value="Nucleoside Triphosphate Pyrophosphohydrolase"/>
    <property type="match status" value="1"/>
</dbReference>
<evidence type="ECO:0000256" key="4">
    <source>
        <dbReference type="ARBA" id="ARBA00022490"/>
    </source>
</evidence>
<feature type="active site" evidence="10 11">
    <location>
        <position position="118"/>
    </location>
</feature>
<dbReference type="NCBIfam" id="TIGR02150">
    <property type="entry name" value="IPP_isom_1"/>
    <property type="match status" value="1"/>
</dbReference>
<protein>
    <recommendedName>
        <fullName evidence="3 10">Isopentenyl-diphosphate Delta-isomerase</fullName>
        <shortName evidence="10">IPP isomerase</shortName>
        <ecNumber evidence="3 10">5.3.3.2</ecNumber>
    </recommendedName>
    <alternativeName>
        <fullName evidence="10">IPP:DMAPP isomerase</fullName>
    </alternativeName>
    <alternativeName>
        <fullName evidence="10">Isopentenyl pyrophosphate isomerase</fullName>
    </alternativeName>
</protein>
<keyword evidence="14" id="KW-1185">Reference proteome</keyword>
<dbReference type="EC" id="5.3.3.2" evidence="3 10"/>
<dbReference type="PANTHER" id="PTHR10885:SF0">
    <property type="entry name" value="ISOPENTENYL-DIPHOSPHATE DELTA-ISOMERASE"/>
    <property type="match status" value="1"/>
</dbReference>
<comment type="pathway">
    <text evidence="1 10">Isoprenoid biosynthesis; dimethylallyl diphosphate biosynthesis; dimethylallyl diphosphate from isopentenyl diphosphate: step 1/1.</text>
</comment>
<keyword evidence="9 10" id="KW-0413">Isomerase</keyword>
<reference evidence="14" key="1">
    <citation type="submission" date="2017-05" db="EMBL/GenBank/DDBJ databases">
        <authorList>
            <person name="Rodrigo-Torres L."/>
            <person name="Arahal R. D."/>
            <person name="Lucena T."/>
        </authorList>
    </citation>
    <scope>NUCLEOTIDE SEQUENCE [LARGE SCALE GENOMIC DNA]</scope>
    <source>
        <strain evidence="14">CECT 8649</strain>
    </source>
</reference>
<dbReference type="InterPro" id="IPR056375">
    <property type="entry name" value="Idi_bact"/>
</dbReference>
<dbReference type="UniPathway" id="UPA00059">
    <property type="reaction ID" value="UER00104"/>
</dbReference>
<keyword evidence="8 10" id="KW-0414">Isoprene biosynthesis</keyword>
<dbReference type="PIRSF" id="PIRSF018427">
    <property type="entry name" value="Isopntndiph_ism"/>
    <property type="match status" value="1"/>
</dbReference>
<dbReference type="PANTHER" id="PTHR10885">
    <property type="entry name" value="ISOPENTENYL-DIPHOSPHATE DELTA-ISOMERASE"/>
    <property type="match status" value="1"/>
</dbReference>
<feature type="active site" evidence="10 11">
    <location>
        <position position="70"/>
    </location>
</feature>
<evidence type="ECO:0000256" key="10">
    <source>
        <dbReference type="HAMAP-Rule" id="MF_00202"/>
    </source>
</evidence>
<evidence type="ECO:0000256" key="1">
    <source>
        <dbReference type="ARBA" id="ARBA00004826"/>
    </source>
</evidence>
<dbReference type="AlphaFoldDB" id="A0A238J7F8"/>
<feature type="binding site" evidence="10">
    <location>
        <position position="116"/>
    </location>
    <ligand>
        <name>Mn(2+)</name>
        <dbReference type="ChEBI" id="CHEBI:29035"/>
    </ligand>
</feature>
<evidence type="ECO:0000256" key="9">
    <source>
        <dbReference type="ARBA" id="ARBA00023235"/>
    </source>
</evidence>
<comment type="catalytic activity">
    <reaction evidence="10">
        <text>isopentenyl diphosphate = dimethylallyl diphosphate</text>
        <dbReference type="Rhea" id="RHEA:23284"/>
        <dbReference type="ChEBI" id="CHEBI:57623"/>
        <dbReference type="ChEBI" id="CHEBI:128769"/>
        <dbReference type="EC" id="5.3.3.2"/>
    </reaction>
</comment>
<comment type="cofactor">
    <cofactor evidence="10">
        <name>Mn(2+)</name>
        <dbReference type="ChEBI" id="CHEBI:29035"/>
    </cofactor>
    <text evidence="10">Binds 1 Mn(2+) ion per subunit.</text>
</comment>
<dbReference type="InterPro" id="IPR000086">
    <property type="entry name" value="NUDIX_hydrolase_dom"/>
</dbReference>
<gene>
    <name evidence="10 13" type="primary">idi</name>
    <name evidence="13" type="ORF">TRP8649_00227</name>
</gene>
<comment type="function">
    <text evidence="10">Catalyzes the 1,3-allylic rearrangement of the homoallylic substrate isopentenyl (IPP) to its highly electrophilic allylic isomer, dimethylallyl diphosphate (DMAPP).</text>
</comment>
<dbReference type="GO" id="GO:0050992">
    <property type="term" value="P:dimethylallyl diphosphate biosynthetic process"/>
    <property type="evidence" value="ECO:0007669"/>
    <property type="project" value="UniProtKB-UniRule"/>
</dbReference>
<dbReference type="InterPro" id="IPR015797">
    <property type="entry name" value="NUDIX_hydrolase-like_dom_sf"/>
</dbReference>
<dbReference type="Proteomes" id="UP000225972">
    <property type="component" value="Unassembled WGS sequence"/>
</dbReference>
<feature type="binding site" evidence="10">
    <location>
        <position position="90"/>
    </location>
    <ligand>
        <name>Mg(2+)</name>
        <dbReference type="ChEBI" id="CHEBI:18420"/>
    </ligand>
</feature>
<feature type="binding site" evidence="10">
    <location>
        <position position="36"/>
    </location>
    <ligand>
        <name>Mn(2+)</name>
        <dbReference type="ChEBI" id="CHEBI:29035"/>
    </ligand>
</feature>
<dbReference type="InterPro" id="IPR011876">
    <property type="entry name" value="IsopentenylPP_isomerase_typ1"/>
</dbReference>
<comment type="subcellular location">
    <subcellularLocation>
        <location evidence="10">Cytoplasm</location>
    </subcellularLocation>
</comment>
<accession>A0A238J7F8</accession>
<dbReference type="GO" id="GO:0005737">
    <property type="term" value="C:cytoplasm"/>
    <property type="evidence" value="ECO:0007669"/>
    <property type="project" value="UniProtKB-SubCell"/>
</dbReference>
<evidence type="ECO:0000313" key="14">
    <source>
        <dbReference type="Proteomes" id="UP000225972"/>
    </source>
</evidence>
<dbReference type="CDD" id="cd02885">
    <property type="entry name" value="NUDIX_IPP_Isomerase"/>
    <property type="match status" value="1"/>
</dbReference>
<keyword evidence="6 10" id="KW-0460">Magnesium</keyword>
<evidence type="ECO:0000259" key="12">
    <source>
        <dbReference type="PROSITE" id="PS51462"/>
    </source>
</evidence>
<feature type="binding site" evidence="10">
    <location>
        <position position="30"/>
    </location>
    <ligand>
        <name>Mn(2+)</name>
        <dbReference type="ChEBI" id="CHEBI:29035"/>
    </ligand>
</feature>
<dbReference type="NCBIfam" id="NF002995">
    <property type="entry name" value="PRK03759.1"/>
    <property type="match status" value="1"/>
</dbReference>
<feature type="binding site" evidence="10">
    <location>
        <position position="118"/>
    </location>
    <ligand>
        <name>Mn(2+)</name>
        <dbReference type="ChEBI" id="CHEBI:29035"/>
    </ligand>
</feature>
<dbReference type="PROSITE" id="PS51462">
    <property type="entry name" value="NUDIX"/>
    <property type="match status" value="1"/>
</dbReference>
<evidence type="ECO:0000256" key="5">
    <source>
        <dbReference type="ARBA" id="ARBA00022723"/>
    </source>
</evidence>
<comment type="similarity">
    <text evidence="2 10">Belongs to the IPP isomerase type 1 family.</text>
</comment>
<organism evidence="13 14">
    <name type="scientific">Pelagimonas phthalicica</name>
    <dbReference type="NCBI Taxonomy" id="1037362"/>
    <lineage>
        <taxon>Bacteria</taxon>
        <taxon>Pseudomonadati</taxon>
        <taxon>Pseudomonadota</taxon>
        <taxon>Alphaproteobacteria</taxon>
        <taxon>Rhodobacterales</taxon>
        <taxon>Roseobacteraceae</taxon>
        <taxon>Pelagimonas</taxon>
    </lineage>
</organism>
<dbReference type="HAMAP" id="MF_00202">
    <property type="entry name" value="Idi"/>
    <property type="match status" value="1"/>
</dbReference>
<proteinExistence type="inferred from homology"/>
<evidence type="ECO:0000256" key="11">
    <source>
        <dbReference type="PIRSR" id="PIRSR018427-1"/>
    </source>
</evidence>
<evidence type="ECO:0000256" key="3">
    <source>
        <dbReference type="ARBA" id="ARBA00012057"/>
    </source>
</evidence>
<comment type="cofactor">
    <cofactor evidence="10">
        <name>Mg(2+)</name>
        <dbReference type="ChEBI" id="CHEBI:18420"/>
    </cofactor>
    <text evidence="10">Binds 1 Mg(2+) ion per subunit. The magnesium ion binds only when substrate is bound.</text>
</comment>
<dbReference type="Pfam" id="PF00293">
    <property type="entry name" value="NUDIX"/>
    <property type="match status" value="1"/>
</dbReference>
<keyword evidence="5 10" id="KW-0479">Metal-binding</keyword>
<dbReference type="GO" id="GO:0046872">
    <property type="term" value="F:metal ion binding"/>
    <property type="evidence" value="ECO:0007669"/>
    <property type="project" value="UniProtKB-KW"/>
</dbReference>
<feature type="domain" description="Nudix hydrolase" evidence="12">
    <location>
        <begin position="34"/>
        <end position="168"/>
    </location>
</feature>
<dbReference type="GO" id="GO:0004452">
    <property type="term" value="F:isopentenyl-diphosphate delta-isomerase activity"/>
    <property type="evidence" value="ECO:0007669"/>
    <property type="project" value="UniProtKB-UniRule"/>
</dbReference>
<name>A0A238J7F8_9RHOB</name>
<evidence type="ECO:0000256" key="6">
    <source>
        <dbReference type="ARBA" id="ARBA00022842"/>
    </source>
</evidence>
<evidence type="ECO:0000256" key="2">
    <source>
        <dbReference type="ARBA" id="ARBA00007579"/>
    </source>
</evidence>
<evidence type="ECO:0000256" key="7">
    <source>
        <dbReference type="ARBA" id="ARBA00023211"/>
    </source>
</evidence>
<dbReference type="GO" id="GO:0009240">
    <property type="term" value="P:isopentenyl diphosphate biosynthetic process"/>
    <property type="evidence" value="ECO:0007669"/>
    <property type="project" value="TreeGrafter"/>
</dbReference>
<keyword evidence="4 10" id="KW-0963">Cytoplasm</keyword>
<sequence length="182" mass="20375">MTKTPDTNLTALIPAWVDGKLTPVGKLAAHEQGLRHKAISVFVMDGSKTLLQQRALGKYHTPGLWANACCTHPHWDEASLICAVRRLEQELGITGLEPQFKDQIEYRADVGGGLIEHEVVDVFTAAADQNLRITPNPDEVMDFAWVDLSELRVEIRSNPAKFTPWLRIYLVDHYDSIFNANA</sequence>
<dbReference type="SUPFAM" id="SSF55811">
    <property type="entry name" value="Nudix"/>
    <property type="match status" value="1"/>
</dbReference>
<feature type="binding site" evidence="10">
    <location>
        <position position="72"/>
    </location>
    <ligand>
        <name>Mn(2+)</name>
        <dbReference type="ChEBI" id="CHEBI:29035"/>
    </ligand>
</feature>
<keyword evidence="7 10" id="KW-0464">Manganese</keyword>
<evidence type="ECO:0000313" key="13">
    <source>
        <dbReference type="EMBL" id="SMX26154.1"/>
    </source>
</evidence>
<evidence type="ECO:0000256" key="8">
    <source>
        <dbReference type="ARBA" id="ARBA00023229"/>
    </source>
</evidence>
<dbReference type="EMBL" id="FXXP01000001">
    <property type="protein sequence ID" value="SMX26154.1"/>
    <property type="molecule type" value="Genomic_DNA"/>
</dbReference>